<protein>
    <submittedName>
        <fullName evidence="1 2">Uncharacterized protein</fullName>
    </submittedName>
</protein>
<dbReference type="HOGENOM" id="CLU_2982029_0_0_1"/>
<dbReference type="Proteomes" id="UP000002051">
    <property type="component" value="Unassembled WGS sequence"/>
</dbReference>
<evidence type="ECO:0000313" key="3">
    <source>
        <dbReference type="Proteomes" id="UP000002051"/>
    </source>
</evidence>
<proteinExistence type="predicted"/>
<reference evidence="1 3" key="2">
    <citation type="journal article" date="2014" name="BMC Genomics">
        <title>An improved genome release (version Mt4.0) for the model legume Medicago truncatula.</title>
        <authorList>
            <person name="Tang H."/>
            <person name="Krishnakumar V."/>
            <person name="Bidwell S."/>
            <person name="Rosen B."/>
            <person name="Chan A."/>
            <person name="Zhou S."/>
            <person name="Gentzbittel L."/>
            <person name="Childs K.L."/>
            <person name="Yandell M."/>
            <person name="Gundlach H."/>
            <person name="Mayer K.F."/>
            <person name="Schwartz D.C."/>
            <person name="Town C.D."/>
        </authorList>
    </citation>
    <scope>GENOME REANNOTATION</scope>
    <source>
        <strain evidence="2 3">cv. Jemalong A17</strain>
    </source>
</reference>
<evidence type="ECO:0000313" key="1">
    <source>
        <dbReference type="EMBL" id="AES61853.1"/>
    </source>
</evidence>
<sequence>MLTSIREQLSFDKDMKLLSFIDFLGNPYLPLFCAWSLCITPQIYSIKGQRLLLGLSKA</sequence>
<accession>G7I2U8</accession>
<dbReference type="EnsemblPlants" id="AES61853">
    <property type="protein sequence ID" value="AES61853"/>
    <property type="gene ID" value="MTR_1g089460"/>
</dbReference>
<gene>
    <name evidence="1" type="ordered locus">MTR_1g089460</name>
</gene>
<name>G7I2U8_MEDTR</name>
<dbReference type="EMBL" id="CM001217">
    <property type="protein sequence ID" value="AES61853.1"/>
    <property type="molecule type" value="Genomic_DNA"/>
</dbReference>
<reference evidence="1 3" key="1">
    <citation type="journal article" date="2011" name="Nature">
        <title>The Medicago genome provides insight into the evolution of rhizobial symbioses.</title>
        <authorList>
            <person name="Young N.D."/>
            <person name="Debelle F."/>
            <person name="Oldroyd G.E."/>
            <person name="Geurts R."/>
            <person name="Cannon S.B."/>
            <person name="Udvardi M.K."/>
            <person name="Benedito V.A."/>
            <person name="Mayer K.F."/>
            <person name="Gouzy J."/>
            <person name="Schoof H."/>
            <person name="Van de Peer Y."/>
            <person name="Proost S."/>
            <person name="Cook D.R."/>
            <person name="Meyers B.C."/>
            <person name="Spannagl M."/>
            <person name="Cheung F."/>
            <person name="De Mita S."/>
            <person name="Krishnakumar V."/>
            <person name="Gundlach H."/>
            <person name="Zhou S."/>
            <person name="Mudge J."/>
            <person name="Bharti A.K."/>
            <person name="Murray J.D."/>
            <person name="Naoumkina M.A."/>
            <person name="Rosen B."/>
            <person name="Silverstein K.A."/>
            <person name="Tang H."/>
            <person name="Rombauts S."/>
            <person name="Zhao P.X."/>
            <person name="Zhou P."/>
            <person name="Barbe V."/>
            <person name="Bardou P."/>
            <person name="Bechner M."/>
            <person name="Bellec A."/>
            <person name="Berger A."/>
            <person name="Berges H."/>
            <person name="Bidwell S."/>
            <person name="Bisseling T."/>
            <person name="Choisne N."/>
            <person name="Couloux A."/>
            <person name="Denny R."/>
            <person name="Deshpande S."/>
            <person name="Dai X."/>
            <person name="Doyle J.J."/>
            <person name="Dudez A.M."/>
            <person name="Farmer A.D."/>
            <person name="Fouteau S."/>
            <person name="Franken C."/>
            <person name="Gibelin C."/>
            <person name="Gish J."/>
            <person name="Goldstein S."/>
            <person name="Gonzalez A.J."/>
            <person name="Green P.J."/>
            <person name="Hallab A."/>
            <person name="Hartog M."/>
            <person name="Hua A."/>
            <person name="Humphray S.J."/>
            <person name="Jeong D.H."/>
            <person name="Jing Y."/>
            <person name="Jocker A."/>
            <person name="Kenton S.M."/>
            <person name="Kim D.J."/>
            <person name="Klee K."/>
            <person name="Lai H."/>
            <person name="Lang C."/>
            <person name="Lin S."/>
            <person name="Macmil S.L."/>
            <person name="Magdelenat G."/>
            <person name="Matthews L."/>
            <person name="McCorrison J."/>
            <person name="Monaghan E.L."/>
            <person name="Mun J.H."/>
            <person name="Najar F.Z."/>
            <person name="Nicholson C."/>
            <person name="Noirot C."/>
            <person name="O'Bleness M."/>
            <person name="Paule C.R."/>
            <person name="Poulain J."/>
            <person name="Prion F."/>
            <person name="Qin B."/>
            <person name="Qu C."/>
            <person name="Retzel E.F."/>
            <person name="Riddle C."/>
            <person name="Sallet E."/>
            <person name="Samain S."/>
            <person name="Samson N."/>
            <person name="Sanders I."/>
            <person name="Saurat O."/>
            <person name="Scarpelli C."/>
            <person name="Schiex T."/>
            <person name="Segurens B."/>
            <person name="Severin A.J."/>
            <person name="Sherrier D.J."/>
            <person name="Shi R."/>
            <person name="Sims S."/>
            <person name="Singer S.R."/>
            <person name="Sinharoy S."/>
            <person name="Sterck L."/>
            <person name="Viollet A."/>
            <person name="Wang B.B."/>
            <person name="Wang K."/>
            <person name="Wang M."/>
            <person name="Wang X."/>
            <person name="Warfsmann J."/>
            <person name="Weissenbach J."/>
            <person name="White D.D."/>
            <person name="White J.D."/>
            <person name="Wiley G.B."/>
            <person name="Wincker P."/>
            <person name="Xing Y."/>
            <person name="Yang L."/>
            <person name="Yao Z."/>
            <person name="Ying F."/>
            <person name="Zhai J."/>
            <person name="Zhou L."/>
            <person name="Zuber A."/>
            <person name="Denarie J."/>
            <person name="Dixon R.A."/>
            <person name="May G.D."/>
            <person name="Schwartz D.C."/>
            <person name="Rogers J."/>
            <person name="Quetier F."/>
            <person name="Town C.D."/>
            <person name="Roe B.A."/>
        </authorList>
    </citation>
    <scope>NUCLEOTIDE SEQUENCE [LARGE SCALE GENOMIC DNA]</scope>
    <source>
        <strain evidence="1">A17</strain>
        <strain evidence="2 3">cv. Jemalong A17</strain>
    </source>
</reference>
<evidence type="ECO:0000313" key="2">
    <source>
        <dbReference type="EnsemblPlants" id="AES61853"/>
    </source>
</evidence>
<keyword evidence="3" id="KW-1185">Reference proteome</keyword>
<dbReference type="AlphaFoldDB" id="G7I2U8"/>
<reference evidence="2" key="3">
    <citation type="submission" date="2015-04" db="UniProtKB">
        <authorList>
            <consortium name="EnsemblPlants"/>
        </authorList>
    </citation>
    <scope>IDENTIFICATION</scope>
    <source>
        <strain evidence="2">cv. Jemalong A17</strain>
    </source>
</reference>
<organism evidence="1 3">
    <name type="scientific">Medicago truncatula</name>
    <name type="common">Barrel medic</name>
    <name type="synonym">Medicago tribuloides</name>
    <dbReference type="NCBI Taxonomy" id="3880"/>
    <lineage>
        <taxon>Eukaryota</taxon>
        <taxon>Viridiplantae</taxon>
        <taxon>Streptophyta</taxon>
        <taxon>Embryophyta</taxon>
        <taxon>Tracheophyta</taxon>
        <taxon>Spermatophyta</taxon>
        <taxon>Magnoliopsida</taxon>
        <taxon>eudicotyledons</taxon>
        <taxon>Gunneridae</taxon>
        <taxon>Pentapetalae</taxon>
        <taxon>rosids</taxon>
        <taxon>fabids</taxon>
        <taxon>Fabales</taxon>
        <taxon>Fabaceae</taxon>
        <taxon>Papilionoideae</taxon>
        <taxon>50 kb inversion clade</taxon>
        <taxon>NPAAA clade</taxon>
        <taxon>Hologalegina</taxon>
        <taxon>IRL clade</taxon>
        <taxon>Trifolieae</taxon>
        <taxon>Medicago</taxon>
    </lineage>
</organism>
<dbReference type="PaxDb" id="3880-AES61853"/>